<dbReference type="KEGG" id="syw:SYNW2412"/>
<dbReference type="RefSeq" id="WP_011129265.1">
    <property type="nucleotide sequence ID" value="NC_005070.1"/>
</dbReference>
<proteinExistence type="predicted"/>
<dbReference type="AlphaFoldDB" id="Q7U3L9"/>
<dbReference type="InterPro" id="IPR027417">
    <property type="entry name" value="P-loop_NTPase"/>
</dbReference>
<reference evidence="1 2" key="1">
    <citation type="journal article" date="2003" name="Nature">
        <title>The genome of a motile marine Synechococcus.</title>
        <authorList>
            <person name="Palenik B."/>
            <person name="Brahamsha B."/>
            <person name="Larimer F."/>
            <person name="Land M."/>
            <person name="Hauser L."/>
            <person name="Chain P."/>
            <person name="Lamerdin J."/>
            <person name="Regala W."/>
            <person name="Allen E.A."/>
            <person name="McCarren J."/>
            <person name="Paulsen I."/>
            <person name="Dufresne A."/>
            <person name="Partensky F."/>
            <person name="Webb E."/>
            <person name="Waterbury J."/>
        </authorList>
    </citation>
    <scope>NUCLEOTIDE SEQUENCE [LARGE SCALE GENOMIC DNA]</scope>
    <source>
        <strain evidence="1 2">WH8102</strain>
    </source>
</reference>
<evidence type="ECO:0000313" key="1">
    <source>
        <dbReference type="EMBL" id="CAE08927.1"/>
    </source>
</evidence>
<evidence type="ECO:0000313" key="2">
    <source>
        <dbReference type="Proteomes" id="UP000001422"/>
    </source>
</evidence>
<sequence length="344" mass="39041">MSEYDYRPLKDLIHDSEKGGVQDLGKNWRVHQFAASGIVVLPADRGTGKTTLMNLCCEAVQEGNSFLGAFKTQQAKALLIQGDEPEKLSERKFRRQELKRNFDVIYLEEPFPFEQLLQTIQSQEYGFIGCDSLTTVLCCEGQRTVDSEIVDVLYRLNKSLVNNGVSMLMTAHCNKRRPDGNGIRRKCTEIEWDDISGVGTISAAVQDGWGLTSLNDGKFSLHALGKRNIEPGTTWVLERDSETYSWWLAEQQDQQKPVESERLAKRVLQHVEQHGYQSITEMVTALGGNAKHARLVCFDLFEQGQLQRHQRITGKRGRPEYLYGVGDFSHVTHTPSNHSSVHRW</sequence>
<dbReference type="STRING" id="84588.SYNW2412"/>
<name>Q7U3L9_PARMW</name>
<gene>
    <name evidence="1" type="ordered locus">SYNW2412</name>
</gene>
<accession>Q7U3L9</accession>
<dbReference type="HOGENOM" id="CLU_806383_0_0_3"/>
<dbReference type="Proteomes" id="UP000001422">
    <property type="component" value="Chromosome"/>
</dbReference>
<dbReference type="eggNOG" id="COG2345">
    <property type="taxonomic scope" value="Bacteria"/>
</dbReference>
<dbReference type="Gene3D" id="3.40.50.300">
    <property type="entry name" value="P-loop containing nucleotide triphosphate hydrolases"/>
    <property type="match status" value="1"/>
</dbReference>
<dbReference type="eggNOG" id="COG0467">
    <property type="taxonomic scope" value="Bacteria"/>
</dbReference>
<dbReference type="SUPFAM" id="SSF52540">
    <property type="entry name" value="P-loop containing nucleoside triphosphate hydrolases"/>
    <property type="match status" value="1"/>
</dbReference>
<organism evidence="1 2">
    <name type="scientific">Parasynechococcus marenigrum (strain WH8102)</name>
    <dbReference type="NCBI Taxonomy" id="84588"/>
    <lineage>
        <taxon>Bacteria</taxon>
        <taxon>Bacillati</taxon>
        <taxon>Cyanobacteriota</taxon>
        <taxon>Cyanophyceae</taxon>
        <taxon>Synechococcales</taxon>
        <taxon>Prochlorococcaceae</taxon>
        <taxon>Parasynechococcus</taxon>
        <taxon>Parasynechococcus marenigrum</taxon>
    </lineage>
</organism>
<dbReference type="Pfam" id="PF13481">
    <property type="entry name" value="AAA_25"/>
    <property type="match status" value="1"/>
</dbReference>
<keyword evidence="2" id="KW-1185">Reference proteome</keyword>
<protein>
    <submittedName>
        <fullName evidence="1">Uncharacterized protein</fullName>
    </submittedName>
</protein>
<dbReference type="EMBL" id="BX569695">
    <property type="protein sequence ID" value="CAE08927.1"/>
    <property type="molecule type" value="Genomic_DNA"/>
</dbReference>